<dbReference type="InterPro" id="IPR036683">
    <property type="entry name" value="CO_DH_flav_C_dom_sf"/>
</dbReference>
<dbReference type="SUPFAM" id="SSF56176">
    <property type="entry name" value="FAD-binding/transporter-associated domain-like"/>
    <property type="match status" value="1"/>
</dbReference>
<evidence type="ECO:0000256" key="3">
    <source>
        <dbReference type="ARBA" id="ARBA00023002"/>
    </source>
</evidence>
<dbReference type="Pfam" id="PF00941">
    <property type="entry name" value="FAD_binding_5"/>
    <property type="match status" value="1"/>
</dbReference>
<evidence type="ECO:0000256" key="2">
    <source>
        <dbReference type="ARBA" id="ARBA00022827"/>
    </source>
</evidence>
<dbReference type="EMBL" id="JAMJEV010000007">
    <property type="protein sequence ID" value="MDO0823238.1"/>
    <property type="molecule type" value="Genomic_DNA"/>
</dbReference>
<dbReference type="Gene3D" id="3.30.390.50">
    <property type="entry name" value="CO dehydrogenase flavoprotein, C-terminal domain"/>
    <property type="match status" value="1"/>
</dbReference>
<keyword evidence="1" id="KW-0285">Flavoprotein</keyword>
<dbReference type="SMART" id="SM01092">
    <property type="entry name" value="CO_deh_flav_C"/>
    <property type="match status" value="1"/>
</dbReference>
<organism evidence="5 6">
    <name type="scientific">Desulfosporosinus nitroreducens</name>
    <dbReference type="NCBI Taxonomy" id="2018668"/>
    <lineage>
        <taxon>Bacteria</taxon>
        <taxon>Bacillati</taxon>
        <taxon>Bacillota</taxon>
        <taxon>Clostridia</taxon>
        <taxon>Eubacteriales</taxon>
        <taxon>Desulfitobacteriaceae</taxon>
        <taxon>Desulfosporosinus</taxon>
    </lineage>
</organism>
<dbReference type="InterPro" id="IPR002346">
    <property type="entry name" value="Mopterin_DH_FAD-bd"/>
</dbReference>
<dbReference type="PANTHER" id="PTHR42659:SF2">
    <property type="entry name" value="XANTHINE DEHYDROGENASE SUBUNIT C-RELATED"/>
    <property type="match status" value="1"/>
</dbReference>
<keyword evidence="2" id="KW-0274">FAD</keyword>
<dbReference type="Gene3D" id="3.30.43.10">
    <property type="entry name" value="Uridine Diphospho-n-acetylenolpyruvylglucosamine Reductase, domain 2"/>
    <property type="match status" value="1"/>
</dbReference>
<dbReference type="InterPro" id="IPR036318">
    <property type="entry name" value="FAD-bd_PCMH-like_sf"/>
</dbReference>
<gene>
    <name evidence="5" type="ORF">M8H41_10285</name>
</gene>
<dbReference type="RefSeq" id="WP_302048707.1">
    <property type="nucleotide sequence ID" value="NZ_JAMJEV010000007.1"/>
</dbReference>
<feature type="domain" description="FAD-binding PCMH-type" evidence="4">
    <location>
        <begin position="1"/>
        <end position="178"/>
    </location>
</feature>
<comment type="caution">
    <text evidence="5">The sequence shown here is derived from an EMBL/GenBank/DDBJ whole genome shotgun (WGS) entry which is preliminary data.</text>
</comment>
<evidence type="ECO:0000313" key="6">
    <source>
        <dbReference type="Proteomes" id="UP001176021"/>
    </source>
</evidence>
<dbReference type="InterPro" id="IPR016166">
    <property type="entry name" value="FAD-bd_PCMH"/>
</dbReference>
<reference evidence="5" key="1">
    <citation type="submission" date="2022-05" db="EMBL/GenBank/DDBJ databases">
        <title>Expanded diversity of anoxic marine methylotrophy in a Black Sea sulfate reducing microorganism.</title>
        <authorList>
            <person name="Fischer P.Q."/>
            <person name="Stams A.J.M."/>
            <person name="Villanueva L."/>
            <person name="Sousa D.Z."/>
        </authorList>
    </citation>
    <scope>NUCLEOTIDE SEQUENCE</scope>
    <source>
        <strain evidence="5">P130</strain>
    </source>
</reference>
<dbReference type="Gene3D" id="3.30.465.10">
    <property type="match status" value="1"/>
</dbReference>
<dbReference type="PROSITE" id="PS51387">
    <property type="entry name" value="FAD_PCMH"/>
    <property type="match status" value="1"/>
</dbReference>
<proteinExistence type="predicted"/>
<dbReference type="PANTHER" id="PTHR42659">
    <property type="entry name" value="XANTHINE DEHYDROGENASE SUBUNIT C-RELATED"/>
    <property type="match status" value="1"/>
</dbReference>
<dbReference type="Pfam" id="PF03450">
    <property type="entry name" value="CO_deh_flav_C"/>
    <property type="match status" value="1"/>
</dbReference>
<accession>A0ABT8QPF4</accession>
<evidence type="ECO:0000313" key="5">
    <source>
        <dbReference type="EMBL" id="MDO0823238.1"/>
    </source>
</evidence>
<dbReference type="InterPro" id="IPR005107">
    <property type="entry name" value="CO_DH_flav_C"/>
</dbReference>
<keyword evidence="3" id="KW-0560">Oxidoreductase</keyword>
<protein>
    <submittedName>
        <fullName evidence="5">Xanthine dehydrogenase family protein subunit M</fullName>
    </submittedName>
</protein>
<dbReference type="InterPro" id="IPR051312">
    <property type="entry name" value="Diverse_Substr_Oxidored"/>
</dbReference>
<keyword evidence="6" id="KW-1185">Reference proteome</keyword>
<evidence type="ECO:0000256" key="1">
    <source>
        <dbReference type="ARBA" id="ARBA00022630"/>
    </source>
</evidence>
<dbReference type="Proteomes" id="UP001176021">
    <property type="component" value="Unassembled WGS sequence"/>
</dbReference>
<sequence length="289" mass="30763">MYLPDFDYYAPDSLAETCEALERFGAKAKVLSGGTDIIVKMKSGLLSPEVLISLKKLEDLKKIDYVSEKGVVIGALSTHNDLVNSKILNDRYLSVSEAAHNMASNQIRNIGTVGGNLCNAVPSADLPPILIALGATIKLVGTKGERVMLLEDLFTGPMKTVIAENEILTEIVIPDQSSTGSNYIKFGLRRSGALAVVGIAVAVTVNGGTITEAKIAIGAAAPTPIRAREAEKFLQGKTISDDLLAEAGVIASGESKPISDIRGSAEYRRDLIRVLTRRALYKAVNEGHV</sequence>
<dbReference type="SUPFAM" id="SSF55447">
    <property type="entry name" value="CO dehydrogenase flavoprotein C-terminal domain-like"/>
    <property type="match status" value="1"/>
</dbReference>
<dbReference type="InterPro" id="IPR016167">
    <property type="entry name" value="FAD-bd_PCMH_sub1"/>
</dbReference>
<dbReference type="InterPro" id="IPR016169">
    <property type="entry name" value="FAD-bd_PCMH_sub2"/>
</dbReference>
<name>A0ABT8QPF4_9FIRM</name>
<evidence type="ECO:0000259" key="4">
    <source>
        <dbReference type="PROSITE" id="PS51387"/>
    </source>
</evidence>